<dbReference type="AlphaFoldDB" id="A0AAD9P9G7"/>
<sequence>MTTDHIRSVMCGLHYGVGLEELQMFQTLESFSRCNKVGLVKTILRSHSHKSRAVRLAAQLCLHYSIFEVPLWTNILKQLLTFQMVDFLYEVLVRLLPVSALWQDRSIGSIWKAALLAPMLSATRPVTGPQLDDCLRALLLLHRFPLIQDLDLAAFCKCFLQLDLPVCAAACAQLIPSPDTRTACLTKALTTTTFQQQLQQWTEQASTDPLLQQLLLLAQNLNSNTRGAVAVT</sequence>
<dbReference type="GO" id="GO:0007094">
    <property type="term" value="P:mitotic spindle assembly checkpoint signaling"/>
    <property type="evidence" value="ECO:0007669"/>
    <property type="project" value="TreeGrafter"/>
</dbReference>
<comment type="caution">
    <text evidence="2">The sequence shown here is derived from an EMBL/GenBank/DDBJ whole genome shotgun (WGS) entry which is preliminary data.</text>
</comment>
<dbReference type="GO" id="GO:0031267">
    <property type="term" value="F:small GTPase binding"/>
    <property type="evidence" value="ECO:0007669"/>
    <property type="project" value="TreeGrafter"/>
</dbReference>
<dbReference type="InterPro" id="IPR019527">
    <property type="entry name" value="RZZ-complex_KNTC1/ROD_C"/>
</dbReference>
<reference evidence="2" key="1">
    <citation type="journal article" date="2023" name="Mol. Biol. Evol.">
        <title>Third-Generation Sequencing Reveals the Adaptive Role of the Epigenome in Three Deep-Sea Polychaetes.</title>
        <authorList>
            <person name="Perez M."/>
            <person name="Aroh O."/>
            <person name="Sun Y."/>
            <person name="Lan Y."/>
            <person name="Juniper S.K."/>
            <person name="Young C.R."/>
            <person name="Angers B."/>
            <person name="Qian P.Y."/>
        </authorList>
    </citation>
    <scope>NUCLEOTIDE SEQUENCE</scope>
    <source>
        <strain evidence="2">R07B-5</strain>
    </source>
</reference>
<dbReference type="GO" id="GO:0005828">
    <property type="term" value="C:kinetochore microtubule"/>
    <property type="evidence" value="ECO:0007669"/>
    <property type="project" value="TreeGrafter"/>
</dbReference>
<proteinExistence type="predicted"/>
<dbReference type="GO" id="GO:1903394">
    <property type="term" value="P:protein localization to kinetochore involved in kinetochore assembly"/>
    <property type="evidence" value="ECO:0007669"/>
    <property type="project" value="TreeGrafter"/>
</dbReference>
<dbReference type="Proteomes" id="UP001209878">
    <property type="component" value="Unassembled WGS sequence"/>
</dbReference>
<accession>A0AAD9P9G7</accession>
<gene>
    <name evidence="2" type="ORF">NP493_82g05008</name>
</gene>
<dbReference type="EMBL" id="JAODUO010000081">
    <property type="protein sequence ID" value="KAK2190401.1"/>
    <property type="molecule type" value="Genomic_DNA"/>
</dbReference>
<dbReference type="InterPro" id="IPR052802">
    <property type="entry name" value="KNTC1"/>
</dbReference>
<protein>
    <recommendedName>
        <fullName evidence="1">RZZ complex subunit KNTC1/ROD C-terminal domain-containing protein</fullName>
    </recommendedName>
</protein>
<organism evidence="2 3">
    <name type="scientific">Ridgeia piscesae</name>
    <name type="common">Tubeworm</name>
    <dbReference type="NCBI Taxonomy" id="27915"/>
    <lineage>
        <taxon>Eukaryota</taxon>
        <taxon>Metazoa</taxon>
        <taxon>Spiralia</taxon>
        <taxon>Lophotrochozoa</taxon>
        <taxon>Annelida</taxon>
        <taxon>Polychaeta</taxon>
        <taxon>Sedentaria</taxon>
        <taxon>Canalipalpata</taxon>
        <taxon>Sabellida</taxon>
        <taxon>Siboglinidae</taxon>
        <taxon>Ridgeia</taxon>
    </lineage>
</organism>
<dbReference type="GO" id="GO:0005737">
    <property type="term" value="C:cytoplasm"/>
    <property type="evidence" value="ECO:0007669"/>
    <property type="project" value="TreeGrafter"/>
</dbReference>
<feature type="domain" description="RZZ complex subunit KNTC1/ROD C-terminal" evidence="1">
    <location>
        <begin position="13"/>
        <end position="205"/>
    </location>
</feature>
<evidence type="ECO:0000259" key="1">
    <source>
        <dbReference type="Pfam" id="PF10493"/>
    </source>
</evidence>
<keyword evidence="3" id="KW-1185">Reference proteome</keyword>
<dbReference type="PANTHER" id="PTHR15688:SF1">
    <property type="entry name" value="KINETOCHORE-ASSOCIATED PROTEIN 1"/>
    <property type="match status" value="1"/>
</dbReference>
<evidence type="ECO:0000313" key="3">
    <source>
        <dbReference type="Proteomes" id="UP001209878"/>
    </source>
</evidence>
<dbReference type="Pfam" id="PF10493">
    <property type="entry name" value="Rod_C"/>
    <property type="match status" value="1"/>
</dbReference>
<evidence type="ECO:0000313" key="2">
    <source>
        <dbReference type="EMBL" id="KAK2190401.1"/>
    </source>
</evidence>
<dbReference type="GO" id="GO:0000070">
    <property type="term" value="P:mitotic sister chromatid segregation"/>
    <property type="evidence" value="ECO:0007669"/>
    <property type="project" value="TreeGrafter"/>
</dbReference>
<dbReference type="PANTHER" id="PTHR15688">
    <property type="entry name" value="KINETOCHORE-ASSOCIATED PROTEIN 1"/>
    <property type="match status" value="1"/>
</dbReference>
<name>A0AAD9P9G7_RIDPI</name>
<dbReference type="GO" id="GO:1990423">
    <property type="term" value="C:RZZ complex"/>
    <property type="evidence" value="ECO:0007669"/>
    <property type="project" value="TreeGrafter"/>
</dbReference>